<reference evidence="2" key="1">
    <citation type="submission" date="2022-11" db="UniProtKB">
        <authorList>
            <consortium name="WormBaseParasite"/>
        </authorList>
    </citation>
    <scope>IDENTIFICATION</scope>
</reference>
<accession>A0A914NHN1</accession>
<sequence>MGKMNNKLFKNFLQKNGGMGKKLVMILWRRKMERKKNVVTTEVLPPKNIQNQLTAL</sequence>
<evidence type="ECO:0000313" key="2">
    <source>
        <dbReference type="WBParaSite" id="Minc3s06527g39951"/>
    </source>
</evidence>
<proteinExistence type="predicted"/>
<protein>
    <submittedName>
        <fullName evidence="2">Uncharacterized protein</fullName>
    </submittedName>
</protein>
<dbReference type="AlphaFoldDB" id="A0A914NHN1"/>
<name>A0A914NHN1_MELIC</name>
<keyword evidence="1" id="KW-1185">Reference proteome</keyword>
<evidence type="ECO:0000313" key="1">
    <source>
        <dbReference type="Proteomes" id="UP000887563"/>
    </source>
</evidence>
<dbReference type="WBParaSite" id="Minc3s06527g39951">
    <property type="protein sequence ID" value="Minc3s06527g39951"/>
    <property type="gene ID" value="Minc3s06527g39951"/>
</dbReference>
<organism evidence="1 2">
    <name type="scientific">Meloidogyne incognita</name>
    <name type="common">Southern root-knot nematode worm</name>
    <name type="synonym">Oxyuris incognita</name>
    <dbReference type="NCBI Taxonomy" id="6306"/>
    <lineage>
        <taxon>Eukaryota</taxon>
        <taxon>Metazoa</taxon>
        <taxon>Ecdysozoa</taxon>
        <taxon>Nematoda</taxon>
        <taxon>Chromadorea</taxon>
        <taxon>Rhabditida</taxon>
        <taxon>Tylenchina</taxon>
        <taxon>Tylenchomorpha</taxon>
        <taxon>Tylenchoidea</taxon>
        <taxon>Meloidogynidae</taxon>
        <taxon>Meloidogyninae</taxon>
        <taxon>Meloidogyne</taxon>
        <taxon>Meloidogyne incognita group</taxon>
    </lineage>
</organism>
<dbReference type="Proteomes" id="UP000887563">
    <property type="component" value="Unplaced"/>
</dbReference>